<feature type="region of interest" description="Disordered" evidence="1">
    <location>
        <begin position="63"/>
        <end position="85"/>
    </location>
</feature>
<feature type="compositionally biased region" description="Pro residues" evidence="1">
    <location>
        <begin position="1"/>
        <end position="20"/>
    </location>
</feature>
<gene>
    <name evidence="2" type="ORF">E2C01_063146</name>
</gene>
<evidence type="ECO:0000256" key="1">
    <source>
        <dbReference type="SAM" id="MobiDB-lite"/>
    </source>
</evidence>
<reference evidence="2 3" key="1">
    <citation type="submission" date="2019-05" db="EMBL/GenBank/DDBJ databases">
        <title>Another draft genome of Portunus trituberculatus and its Hox gene families provides insights of decapod evolution.</title>
        <authorList>
            <person name="Jeong J.-H."/>
            <person name="Song I."/>
            <person name="Kim S."/>
            <person name="Choi T."/>
            <person name="Kim D."/>
            <person name="Ryu S."/>
            <person name="Kim W."/>
        </authorList>
    </citation>
    <scope>NUCLEOTIDE SEQUENCE [LARGE SCALE GENOMIC DNA]</scope>
    <source>
        <tissue evidence="2">Muscle</tissue>
    </source>
</reference>
<name>A0A5B7HHB7_PORTR</name>
<dbReference type="Proteomes" id="UP000324222">
    <property type="component" value="Unassembled WGS sequence"/>
</dbReference>
<keyword evidence="3" id="KW-1185">Reference proteome</keyword>
<feature type="compositionally biased region" description="Polar residues" evidence="1">
    <location>
        <begin position="71"/>
        <end position="85"/>
    </location>
</feature>
<protein>
    <submittedName>
        <fullName evidence="2">Uncharacterized protein</fullName>
    </submittedName>
</protein>
<evidence type="ECO:0000313" key="3">
    <source>
        <dbReference type="Proteomes" id="UP000324222"/>
    </source>
</evidence>
<sequence length="124" mass="13553">MTITPPPTSPPLRAPPPSPPTAKERLGGKECQATSHQLLPTCTPLLCQIQQFFINKKENGRGYDVSEVKPVSSTPTPEANAKRSQVPISPKLTHLNVFPLCLLVQPMAASRVVTIERYHFTGKV</sequence>
<evidence type="ECO:0000313" key="2">
    <source>
        <dbReference type="EMBL" id="MPC68935.1"/>
    </source>
</evidence>
<accession>A0A5B7HHB7</accession>
<proteinExistence type="predicted"/>
<organism evidence="2 3">
    <name type="scientific">Portunus trituberculatus</name>
    <name type="common">Swimming crab</name>
    <name type="synonym">Neptunus trituberculatus</name>
    <dbReference type="NCBI Taxonomy" id="210409"/>
    <lineage>
        <taxon>Eukaryota</taxon>
        <taxon>Metazoa</taxon>
        <taxon>Ecdysozoa</taxon>
        <taxon>Arthropoda</taxon>
        <taxon>Crustacea</taxon>
        <taxon>Multicrustacea</taxon>
        <taxon>Malacostraca</taxon>
        <taxon>Eumalacostraca</taxon>
        <taxon>Eucarida</taxon>
        <taxon>Decapoda</taxon>
        <taxon>Pleocyemata</taxon>
        <taxon>Brachyura</taxon>
        <taxon>Eubrachyura</taxon>
        <taxon>Portunoidea</taxon>
        <taxon>Portunidae</taxon>
        <taxon>Portuninae</taxon>
        <taxon>Portunus</taxon>
    </lineage>
</organism>
<comment type="caution">
    <text evidence="2">The sequence shown here is derived from an EMBL/GenBank/DDBJ whole genome shotgun (WGS) entry which is preliminary data.</text>
</comment>
<dbReference type="EMBL" id="VSRR010028638">
    <property type="protein sequence ID" value="MPC68935.1"/>
    <property type="molecule type" value="Genomic_DNA"/>
</dbReference>
<feature type="region of interest" description="Disordered" evidence="1">
    <location>
        <begin position="1"/>
        <end position="29"/>
    </location>
</feature>
<dbReference type="AlphaFoldDB" id="A0A5B7HHB7"/>